<dbReference type="AlphaFoldDB" id="A0A1G5RWM4"/>
<feature type="signal peptide" evidence="6">
    <location>
        <begin position="1"/>
        <end position="20"/>
    </location>
</feature>
<dbReference type="InterPro" id="IPR006059">
    <property type="entry name" value="SBP"/>
</dbReference>
<evidence type="ECO:0000256" key="2">
    <source>
        <dbReference type="ARBA" id="ARBA00022729"/>
    </source>
</evidence>
<keyword evidence="1" id="KW-1003">Cell membrane</keyword>
<dbReference type="SUPFAM" id="SSF53850">
    <property type="entry name" value="Periplasmic binding protein-like II"/>
    <property type="match status" value="1"/>
</dbReference>
<evidence type="ECO:0000256" key="1">
    <source>
        <dbReference type="ARBA" id="ARBA00022475"/>
    </source>
</evidence>
<dbReference type="PANTHER" id="PTHR43649">
    <property type="entry name" value="ARABINOSE-BINDING PROTEIN-RELATED"/>
    <property type="match status" value="1"/>
</dbReference>
<keyword evidence="4" id="KW-0564">Palmitate</keyword>
<dbReference type="Proteomes" id="UP000199428">
    <property type="component" value="Unassembled WGS sequence"/>
</dbReference>
<evidence type="ECO:0000256" key="3">
    <source>
        <dbReference type="ARBA" id="ARBA00023136"/>
    </source>
</evidence>
<dbReference type="Gene3D" id="3.40.190.10">
    <property type="entry name" value="Periplasmic binding protein-like II"/>
    <property type="match status" value="2"/>
</dbReference>
<dbReference type="EMBL" id="FMWK01000004">
    <property type="protein sequence ID" value="SCZ77851.1"/>
    <property type="molecule type" value="Genomic_DNA"/>
</dbReference>
<dbReference type="InterPro" id="IPR050490">
    <property type="entry name" value="Bact_solute-bd_prot1"/>
</dbReference>
<dbReference type="RefSeq" id="WP_090161777.1">
    <property type="nucleotide sequence ID" value="NZ_FMWK01000004.1"/>
</dbReference>
<organism evidence="7 8">
    <name type="scientific">Pseudobutyrivibrio xylanivorans</name>
    <dbReference type="NCBI Taxonomy" id="185007"/>
    <lineage>
        <taxon>Bacteria</taxon>
        <taxon>Bacillati</taxon>
        <taxon>Bacillota</taxon>
        <taxon>Clostridia</taxon>
        <taxon>Lachnospirales</taxon>
        <taxon>Lachnospiraceae</taxon>
        <taxon>Pseudobutyrivibrio</taxon>
    </lineage>
</organism>
<keyword evidence="2 6" id="KW-0732">Signal</keyword>
<evidence type="ECO:0000313" key="7">
    <source>
        <dbReference type="EMBL" id="SCZ77851.1"/>
    </source>
</evidence>
<keyword evidence="3" id="KW-0472">Membrane</keyword>
<evidence type="ECO:0000313" key="8">
    <source>
        <dbReference type="Proteomes" id="UP000199428"/>
    </source>
</evidence>
<dbReference type="Pfam" id="PF13416">
    <property type="entry name" value="SBP_bac_8"/>
    <property type="match status" value="1"/>
</dbReference>
<keyword evidence="5" id="KW-0449">Lipoprotein</keyword>
<accession>A0A1G5RWM4</accession>
<dbReference type="PROSITE" id="PS51257">
    <property type="entry name" value="PROKAR_LIPOPROTEIN"/>
    <property type="match status" value="1"/>
</dbReference>
<evidence type="ECO:0000256" key="6">
    <source>
        <dbReference type="SAM" id="SignalP"/>
    </source>
</evidence>
<dbReference type="PANTHER" id="PTHR43649:SF33">
    <property type="entry name" value="POLYGALACTURONAN_RHAMNOGALACTURONAN-BINDING PROTEIN YTCQ"/>
    <property type="match status" value="1"/>
</dbReference>
<gene>
    <name evidence="7" type="ORF">SAMN02910350_00962</name>
</gene>
<proteinExistence type="predicted"/>
<evidence type="ECO:0000256" key="4">
    <source>
        <dbReference type="ARBA" id="ARBA00023139"/>
    </source>
</evidence>
<evidence type="ECO:0000256" key="5">
    <source>
        <dbReference type="ARBA" id="ARBA00023288"/>
    </source>
</evidence>
<protein>
    <submittedName>
        <fullName evidence="7">Raffinose/stachyose/melibiose transport system substrate-binding protein</fullName>
    </submittedName>
</protein>
<sequence length="435" mass="46739">MRKQISVWMCLFLVMATVLGGCGKQEEAASGDTGDTSAGGSITMVNIKSEINSQVEELAKAYQAATGVEVKVINVPAGVDAQATLKGYYLSDQMPDIIACEASGFGNWEGLLVDMSDQDWAKKTEAAYVDSTYGTLGFPYTTEAIGLAYNADILEKCGVDPASITGPDALRAAFEAVAANKDALGLKAVIGYCAEPVNLGWSAGNHITGAYIDSGLARDDTTYIDMIANDKKVDDSRFLNFANMIGLFNQYSDPELLTTGIYDDQVANFAAGKYAFITQGSWIGASLTSSEAYAAAGSFKVGMVPYAFEDGMETILTAAPSWWAVFKEGNVAASEAFLQWCSEDAGQKILVESAGCVSPFTDCKYVASDPFAQTISDYIASGKTSNWHWMNLPEGIGNGEGGFCYSYYRYANGELTAEGFRDEFNRTIEEWYAKL</sequence>
<feature type="chain" id="PRO_5039333676" evidence="6">
    <location>
        <begin position="21"/>
        <end position="435"/>
    </location>
</feature>
<reference evidence="7 8" key="1">
    <citation type="submission" date="2016-10" db="EMBL/GenBank/DDBJ databases">
        <authorList>
            <person name="de Groot N.N."/>
        </authorList>
    </citation>
    <scope>NUCLEOTIDE SEQUENCE [LARGE SCALE GENOMIC DNA]</scope>
    <source>
        <strain evidence="7 8">DSM 10317</strain>
    </source>
</reference>
<name>A0A1G5RWM4_PSEXY</name>